<protein>
    <submittedName>
        <fullName evidence="7">50S ribosomal protein L25</fullName>
    </submittedName>
</protein>
<evidence type="ECO:0000313" key="8">
    <source>
        <dbReference type="Proteomes" id="UP000253208"/>
    </source>
</evidence>
<keyword evidence="2" id="KW-0694">RNA-binding</keyword>
<dbReference type="GO" id="GO:0003735">
    <property type="term" value="F:structural constituent of ribosome"/>
    <property type="evidence" value="ECO:0007669"/>
    <property type="project" value="InterPro"/>
</dbReference>
<keyword evidence="3 7" id="KW-0689">Ribosomal protein</keyword>
<dbReference type="Gene3D" id="2.40.240.10">
    <property type="entry name" value="Ribosomal Protein L25, Chain P"/>
    <property type="match status" value="1"/>
</dbReference>
<dbReference type="InterPro" id="IPR020057">
    <property type="entry name" value="Ribosomal_bL25_b-dom"/>
</dbReference>
<feature type="domain" description="Large ribosomal subunit protein bL25 beta" evidence="6">
    <location>
        <begin position="97"/>
        <end position="177"/>
    </location>
</feature>
<dbReference type="RefSeq" id="WP_114001939.1">
    <property type="nucleotide sequence ID" value="NZ_PSQG01000006.1"/>
</dbReference>
<evidence type="ECO:0000259" key="6">
    <source>
        <dbReference type="Pfam" id="PF14693"/>
    </source>
</evidence>
<dbReference type="AlphaFoldDB" id="A0A367G4U4"/>
<comment type="caution">
    <text evidence="7">The sequence shown here is derived from an EMBL/GenBank/DDBJ whole genome shotgun (WGS) entry which is preliminary data.</text>
</comment>
<dbReference type="EMBL" id="PSQG01000006">
    <property type="protein sequence ID" value="RCH44991.1"/>
    <property type="molecule type" value="Genomic_DNA"/>
</dbReference>
<accession>A0A367G4U4</accession>
<dbReference type="GO" id="GO:0022625">
    <property type="term" value="C:cytosolic large ribosomal subunit"/>
    <property type="evidence" value="ECO:0007669"/>
    <property type="project" value="TreeGrafter"/>
</dbReference>
<keyword evidence="4" id="KW-0687">Ribonucleoprotein</keyword>
<evidence type="ECO:0000256" key="3">
    <source>
        <dbReference type="ARBA" id="ARBA00022980"/>
    </source>
</evidence>
<dbReference type="InterPro" id="IPR020056">
    <property type="entry name" value="Rbsml_bL25/Gln-tRNA_synth_N"/>
</dbReference>
<dbReference type="Gene3D" id="2.170.120.20">
    <property type="entry name" value="Ribosomal protein L25, beta domain"/>
    <property type="match status" value="1"/>
</dbReference>
<keyword evidence="1" id="KW-0699">rRNA-binding</keyword>
<evidence type="ECO:0000256" key="2">
    <source>
        <dbReference type="ARBA" id="ARBA00022884"/>
    </source>
</evidence>
<dbReference type="Pfam" id="PF14693">
    <property type="entry name" value="Ribosomal_TL5_C"/>
    <property type="match status" value="1"/>
</dbReference>
<dbReference type="SUPFAM" id="SSF50715">
    <property type="entry name" value="Ribosomal protein L25-like"/>
    <property type="match status" value="1"/>
</dbReference>
<evidence type="ECO:0000313" key="7">
    <source>
        <dbReference type="EMBL" id="RCH44991.1"/>
    </source>
</evidence>
<dbReference type="InterPro" id="IPR029751">
    <property type="entry name" value="Ribosomal_L25_dom"/>
</dbReference>
<dbReference type="GO" id="GO:0006412">
    <property type="term" value="P:translation"/>
    <property type="evidence" value="ECO:0007669"/>
    <property type="project" value="InterPro"/>
</dbReference>
<feature type="domain" description="Large ribosomal subunit protein bL25 L25" evidence="5">
    <location>
        <begin position="4"/>
        <end position="89"/>
    </location>
</feature>
<dbReference type="Proteomes" id="UP000253208">
    <property type="component" value="Unassembled WGS sequence"/>
</dbReference>
<gene>
    <name evidence="7" type="ORF">C4886_05980</name>
</gene>
<reference evidence="7 8" key="1">
    <citation type="submission" date="2018-02" db="EMBL/GenBank/DDBJ databases">
        <title>Complete genome sequencing of Faecalibacterium prausnitzii strains isolated from the human gut.</title>
        <authorList>
            <person name="Fitzgerald B.C."/>
            <person name="Shkoporov A.N."/>
            <person name="Ross P.R."/>
            <person name="Hill C."/>
        </authorList>
    </citation>
    <scope>NUCLEOTIDE SEQUENCE [LARGE SCALE GENOMIC DNA]</scope>
    <source>
        <strain evidence="7 8">APC942/31-1</strain>
    </source>
</reference>
<dbReference type="GO" id="GO:0008097">
    <property type="term" value="F:5S rRNA binding"/>
    <property type="evidence" value="ECO:0007669"/>
    <property type="project" value="InterPro"/>
</dbReference>
<dbReference type="InterPro" id="IPR001021">
    <property type="entry name" value="Ribosomal_bL25_long"/>
</dbReference>
<name>A0A367G4U4_9FIRM</name>
<dbReference type="InterPro" id="IPR011035">
    <property type="entry name" value="Ribosomal_bL25/Gln-tRNA_synth"/>
</dbReference>
<organism evidence="7 8">
    <name type="scientific">Blautia obeum</name>
    <dbReference type="NCBI Taxonomy" id="40520"/>
    <lineage>
        <taxon>Bacteria</taxon>
        <taxon>Bacillati</taxon>
        <taxon>Bacillota</taxon>
        <taxon>Clostridia</taxon>
        <taxon>Lachnospirales</taxon>
        <taxon>Lachnospiraceae</taxon>
        <taxon>Blautia</taxon>
    </lineage>
</organism>
<sequence>MITLKAEKRNPNVKAKKLRREGYVTGILSGKEMKEPVALQFDGAEAAKFIKANKEGTQVYLDIEGEKVDALVKNIDYNPIEKQLMALDFQALVAGEKVSTTVAVKLEHTDMVQGIVEQEMEEIHYKADPSNLLDTIVIDFNGYPADVRDIHVKDLPIPEGKHVHFITPEDAVVVHIGEYEAAPEEDEDAEGAEAEAK</sequence>
<dbReference type="CDD" id="cd00495">
    <property type="entry name" value="Ribosomal_L25_TL5_CTC"/>
    <property type="match status" value="1"/>
</dbReference>
<proteinExistence type="predicted"/>
<dbReference type="InterPro" id="IPR020930">
    <property type="entry name" value="Ribosomal_uL5_bac-type"/>
</dbReference>
<dbReference type="PANTHER" id="PTHR33284">
    <property type="entry name" value="RIBOSOMAL PROTEIN L25/GLN-TRNA SYNTHETASE, ANTI-CODON-BINDING DOMAIN-CONTAINING PROTEIN"/>
    <property type="match status" value="1"/>
</dbReference>
<dbReference type="InterPro" id="IPR037121">
    <property type="entry name" value="Ribosomal_bL25_C"/>
</dbReference>
<evidence type="ECO:0000256" key="4">
    <source>
        <dbReference type="ARBA" id="ARBA00023274"/>
    </source>
</evidence>
<dbReference type="NCBIfam" id="TIGR00731">
    <property type="entry name" value="bL25_bact_ctc"/>
    <property type="match status" value="1"/>
</dbReference>
<dbReference type="Pfam" id="PF01386">
    <property type="entry name" value="Ribosomal_L25p"/>
    <property type="match status" value="1"/>
</dbReference>
<evidence type="ECO:0000259" key="5">
    <source>
        <dbReference type="Pfam" id="PF01386"/>
    </source>
</evidence>
<dbReference type="PANTHER" id="PTHR33284:SF1">
    <property type="entry name" value="RIBOSOMAL PROTEIN L25_GLN-TRNA SYNTHETASE, ANTI-CODON-BINDING DOMAIN-CONTAINING PROTEIN"/>
    <property type="match status" value="1"/>
</dbReference>
<evidence type="ECO:0000256" key="1">
    <source>
        <dbReference type="ARBA" id="ARBA00022730"/>
    </source>
</evidence>